<reference evidence="2 3" key="1">
    <citation type="journal article" date="2008" name="Nature">
        <title>The genome of Laccaria bicolor provides insights into mycorrhizal symbiosis.</title>
        <authorList>
            <person name="Martin F."/>
            <person name="Aerts A."/>
            <person name="Ahren D."/>
            <person name="Brun A."/>
            <person name="Danchin E.G.J."/>
            <person name="Duchaussoy F."/>
            <person name="Gibon J."/>
            <person name="Kohler A."/>
            <person name="Lindquist E."/>
            <person name="Pereda V."/>
            <person name="Salamov A."/>
            <person name="Shapiro H.J."/>
            <person name="Wuyts J."/>
            <person name="Blaudez D."/>
            <person name="Buee M."/>
            <person name="Brokstein P."/>
            <person name="Canbaeck B."/>
            <person name="Cohen D."/>
            <person name="Courty P.E."/>
            <person name="Coutinho P.M."/>
            <person name="Delaruelle C."/>
            <person name="Detter J.C."/>
            <person name="Deveau A."/>
            <person name="DiFazio S."/>
            <person name="Duplessis S."/>
            <person name="Fraissinet-Tachet L."/>
            <person name="Lucic E."/>
            <person name="Frey-Klett P."/>
            <person name="Fourrey C."/>
            <person name="Feussner I."/>
            <person name="Gay G."/>
            <person name="Grimwood J."/>
            <person name="Hoegger P.J."/>
            <person name="Jain P."/>
            <person name="Kilaru S."/>
            <person name="Labbe J."/>
            <person name="Lin Y.C."/>
            <person name="Legue V."/>
            <person name="Le Tacon F."/>
            <person name="Marmeisse R."/>
            <person name="Melayah D."/>
            <person name="Montanini B."/>
            <person name="Muratet M."/>
            <person name="Nehls U."/>
            <person name="Niculita-Hirzel H."/>
            <person name="Oudot-Le Secq M.P."/>
            <person name="Peter M."/>
            <person name="Quesneville H."/>
            <person name="Rajashekar B."/>
            <person name="Reich M."/>
            <person name="Rouhier N."/>
            <person name="Schmutz J."/>
            <person name="Yin T."/>
            <person name="Chalot M."/>
            <person name="Henrissat B."/>
            <person name="Kuees U."/>
            <person name="Lucas S."/>
            <person name="Van de Peer Y."/>
            <person name="Podila G.K."/>
            <person name="Polle A."/>
            <person name="Pukkila P.J."/>
            <person name="Richardson P.M."/>
            <person name="Rouze P."/>
            <person name="Sanders I.R."/>
            <person name="Stajich J.E."/>
            <person name="Tunlid A."/>
            <person name="Tuskan G."/>
            <person name="Grigoriev I.V."/>
        </authorList>
    </citation>
    <scope>NUCLEOTIDE SEQUENCE [LARGE SCALE GENOMIC DNA]</scope>
    <source>
        <strain evidence="3">S238N-H82 / ATCC MYA-4686</strain>
    </source>
</reference>
<dbReference type="Proteomes" id="UP000001194">
    <property type="component" value="Unassembled WGS sequence"/>
</dbReference>
<evidence type="ECO:0000256" key="1">
    <source>
        <dbReference type="SAM" id="MobiDB-lite"/>
    </source>
</evidence>
<dbReference type="EMBL" id="DS547100">
    <property type="protein sequence ID" value="EDR09252.1"/>
    <property type="molecule type" value="Genomic_DNA"/>
</dbReference>
<evidence type="ECO:0000313" key="3">
    <source>
        <dbReference type="Proteomes" id="UP000001194"/>
    </source>
</evidence>
<evidence type="ECO:0000313" key="2">
    <source>
        <dbReference type="EMBL" id="EDR09252.1"/>
    </source>
</evidence>
<accession>B0D861</accession>
<feature type="region of interest" description="Disordered" evidence="1">
    <location>
        <begin position="118"/>
        <end position="176"/>
    </location>
</feature>
<organism evidence="3">
    <name type="scientific">Laccaria bicolor (strain S238N-H82 / ATCC MYA-4686)</name>
    <name type="common">Bicoloured deceiver</name>
    <name type="synonym">Laccaria laccata var. bicolor</name>
    <dbReference type="NCBI Taxonomy" id="486041"/>
    <lineage>
        <taxon>Eukaryota</taxon>
        <taxon>Fungi</taxon>
        <taxon>Dikarya</taxon>
        <taxon>Basidiomycota</taxon>
        <taxon>Agaricomycotina</taxon>
        <taxon>Agaricomycetes</taxon>
        <taxon>Agaricomycetidae</taxon>
        <taxon>Agaricales</taxon>
        <taxon>Agaricineae</taxon>
        <taxon>Hydnangiaceae</taxon>
        <taxon>Laccaria</taxon>
    </lineage>
</organism>
<feature type="compositionally biased region" description="Polar residues" evidence="1">
    <location>
        <begin position="143"/>
        <end position="155"/>
    </location>
</feature>
<sequence>MTGKFGENRSFCAARWQHETPSRRNDRISILKFWEEEVVIFKGRSVGSVVLEAHVGGSKTPQKDRVLPDAGQFSYPHDRFVTISPSAYRKQERLVIFKSKRARNWQWRVALDGQLQLRPQPRSPVGSGFLNPGINDKRPNPTLHLSNLSSVSLDPQQHYARPPGQGPSDGQDGEGHYRIYGAINTNSFGLAEKRSTEKVRFGKLPDVVLREPCQVYCRVYKKEGAMPSRTPFDPDDDTLRRVVIPLITAPHTVISLNSWIVKAECMSGGIGLSDDMDGEVLMSDDNPVSCSVQTYPGYTETS</sequence>
<dbReference type="RefSeq" id="XP_001880565.1">
    <property type="nucleotide sequence ID" value="XM_001880530.1"/>
</dbReference>
<dbReference type="InParanoid" id="B0D861"/>
<dbReference type="HOGENOM" id="CLU_921567_0_0_1"/>
<protein>
    <submittedName>
        <fullName evidence="2">Predicted protein</fullName>
    </submittedName>
</protein>
<proteinExistence type="predicted"/>
<keyword evidence="3" id="KW-1185">Reference proteome</keyword>
<dbReference type="KEGG" id="lbc:LACBIDRAFT_326693"/>
<name>B0D861_LACBS</name>
<gene>
    <name evidence="2" type="ORF">LACBIDRAFT_326693</name>
</gene>
<dbReference type="AlphaFoldDB" id="B0D861"/>
<dbReference type="GeneID" id="6075921"/>
<dbReference type="OrthoDB" id="2974017at2759"/>